<dbReference type="EMBL" id="SSTE01014815">
    <property type="protein sequence ID" value="KAA0044527.1"/>
    <property type="molecule type" value="Genomic_DNA"/>
</dbReference>
<gene>
    <name evidence="1" type="ORF">E6C27_scaffold46G002690</name>
</gene>
<dbReference type="Proteomes" id="UP000321393">
    <property type="component" value="Unassembled WGS sequence"/>
</dbReference>
<protein>
    <submittedName>
        <fullName evidence="1">Uncharacterized protein</fullName>
    </submittedName>
</protein>
<evidence type="ECO:0000313" key="2">
    <source>
        <dbReference type="Proteomes" id="UP000321393"/>
    </source>
</evidence>
<dbReference type="AlphaFoldDB" id="A0A5A7TRQ1"/>
<evidence type="ECO:0000313" key="1">
    <source>
        <dbReference type="EMBL" id="KAA0044527.1"/>
    </source>
</evidence>
<accession>A0A5A7TRQ1</accession>
<organism evidence="1 2">
    <name type="scientific">Cucumis melo var. makuwa</name>
    <name type="common">Oriental melon</name>
    <dbReference type="NCBI Taxonomy" id="1194695"/>
    <lineage>
        <taxon>Eukaryota</taxon>
        <taxon>Viridiplantae</taxon>
        <taxon>Streptophyta</taxon>
        <taxon>Embryophyta</taxon>
        <taxon>Tracheophyta</taxon>
        <taxon>Spermatophyta</taxon>
        <taxon>Magnoliopsida</taxon>
        <taxon>eudicotyledons</taxon>
        <taxon>Gunneridae</taxon>
        <taxon>Pentapetalae</taxon>
        <taxon>rosids</taxon>
        <taxon>fabids</taxon>
        <taxon>Cucurbitales</taxon>
        <taxon>Cucurbitaceae</taxon>
        <taxon>Benincaseae</taxon>
        <taxon>Cucumis</taxon>
    </lineage>
</organism>
<comment type="caution">
    <text evidence="1">The sequence shown here is derived from an EMBL/GenBank/DDBJ whole genome shotgun (WGS) entry which is preliminary data.</text>
</comment>
<reference evidence="1 2" key="1">
    <citation type="submission" date="2019-08" db="EMBL/GenBank/DDBJ databases">
        <title>Draft genome sequences of two oriental melons (Cucumis melo L. var makuwa).</title>
        <authorList>
            <person name="Kwon S.-Y."/>
        </authorList>
    </citation>
    <scope>NUCLEOTIDE SEQUENCE [LARGE SCALE GENOMIC DNA]</scope>
    <source>
        <strain evidence="2">cv. SW 3</strain>
        <tissue evidence="1">Leaf</tissue>
    </source>
</reference>
<sequence>MKIDLPSYDGKRKIQILSGLVKEYQELLQLYEYTRKKEGLLSSTKAKGWRASMIGTSRGEGEEMGGRAMADYIEELHRLGARTNMVENEQHFIARFVGGLPFDIKEKVKLHPFLMLFEAITYADSVEESIETNSKKTTRKNPWDSLNSRSVAANRHLSDSCPQRRTVAFLNEGEESNNHQEDVLKQEEFLEPDDGERLSCVHDGERLSGVLQRVLIAPRGDTSAYSKPEALFRKKSMSAIFYLGGLGNMTLNQCIKGENMYKFQWMNKKIVLLPINKKNGDGINAKHLNNHLFISVSGKQFDTEKETDILGLIIAGHTLNDSSGNIPPKIQDLLDQYPSIKDKPSKLPLGLNLL</sequence>
<name>A0A5A7TRQ1_CUCMM</name>
<proteinExistence type="predicted"/>